<accession>A0A8H5CBM8</accession>
<protein>
    <submittedName>
        <fullName evidence="1">Uncharacterized protein</fullName>
    </submittedName>
</protein>
<dbReference type="AlphaFoldDB" id="A0A8H5CBM8"/>
<proteinExistence type="predicted"/>
<gene>
    <name evidence="2" type="ORF">D9757_013231</name>
    <name evidence="1" type="ORF">D9757_015449</name>
</gene>
<dbReference type="InterPro" id="IPR036969">
    <property type="entry name" value="Citrate_synthase_sf"/>
</dbReference>
<dbReference type="EMBL" id="JAACJN010000600">
    <property type="protein sequence ID" value="KAF5337778.1"/>
    <property type="molecule type" value="Genomic_DNA"/>
</dbReference>
<keyword evidence="3" id="KW-1185">Reference proteome</keyword>
<organism evidence="1 3">
    <name type="scientific">Collybiopsis confluens</name>
    <dbReference type="NCBI Taxonomy" id="2823264"/>
    <lineage>
        <taxon>Eukaryota</taxon>
        <taxon>Fungi</taxon>
        <taxon>Dikarya</taxon>
        <taxon>Basidiomycota</taxon>
        <taxon>Agaricomycotina</taxon>
        <taxon>Agaricomycetes</taxon>
        <taxon>Agaricomycetidae</taxon>
        <taxon>Agaricales</taxon>
        <taxon>Marasmiineae</taxon>
        <taxon>Omphalotaceae</taxon>
        <taxon>Collybiopsis</taxon>
    </lineage>
</organism>
<dbReference type="OrthoDB" id="437922at2759"/>
<dbReference type="EMBL" id="JAACJN010000210">
    <property type="protein sequence ID" value="KAF5361224.1"/>
    <property type="molecule type" value="Genomic_DNA"/>
</dbReference>
<reference evidence="1 3" key="1">
    <citation type="journal article" date="2020" name="ISME J.">
        <title>Uncovering the hidden diversity of litter-decomposition mechanisms in mushroom-forming fungi.</title>
        <authorList>
            <person name="Floudas D."/>
            <person name="Bentzer J."/>
            <person name="Ahren D."/>
            <person name="Johansson T."/>
            <person name="Persson P."/>
            <person name="Tunlid A."/>
        </authorList>
    </citation>
    <scope>NUCLEOTIDE SEQUENCE [LARGE SCALE GENOMIC DNA]</scope>
    <source>
        <strain evidence="1 3">CBS 406.79</strain>
    </source>
</reference>
<dbReference type="GO" id="GO:0046912">
    <property type="term" value="F:acyltransferase activity, acyl groups converted into alkyl on transfer"/>
    <property type="evidence" value="ECO:0007669"/>
    <property type="project" value="InterPro"/>
</dbReference>
<dbReference type="Proteomes" id="UP000518752">
    <property type="component" value="Unassembled WGS sequence"/>
</dbReference>
<evidence type="ECO:0000313" key="2">
    <source>
        <dbReference type="EMBL" id="KAF5361224.1"/>
    </source>
</evidence>
<dbReference type="Gene3D" id="3.30.230.70">
    <property type="entry name" value="GHMP Kinase, N-terminal domain"/>
    <property type="match status" value="1"/>
</dbReference>
<sequence length="152" mass="17703">MMSKARIILMLQIQCPHSAHRRILEISHTLKSLFDLVIQTTLYPRSQVNIYVQLKHDSASAKTFQDGILKKEYWEATFEDCRDLNRRAPQHFRIATLLGFGDNKAFVKRLRICITIHSDHEHRGTCSLRPFPCFRCKTRLENASGDAVKEYV</sequence>
<evidence type="ECO:0000313" key="3">
    <source>
        <dbReference type="Proteomes" id="UP000518752"/>
    </source>
</evidence>
<evidence type="ECO:0000313" key="1">
    <source>
        <dbReference type="EMBL" id="KAF5337778.1"/>
    </source>
</evidence>
<comment type="caution">
    <text evidence="1">The sequence shown here is derived from an EMBL/GenBank/DDBJ whole genome shotgun (WGS) entry which is preliminary data.</text>
</comment>
<dbReference type="InterPro" id="IPR027408">
    <property type="entry name" value="PNPase/RNase_PH_dom_sf"/>
</dbReference>
<dbReference type="SUPFAM" id="SSF48256">
    <property type="entry name" value="Citrate synthase"/>
    <property type="match status" value="1"/>
</dbReference>
<name>A0A8H5CBM8_9AGAR</name>